<name>A0A1I2PWI7_9BACL</name>
<dbReference type="PANTHER" id="PTHR33677">
    <property type="entry name" value="TRANSCRIPTIONAL REPRESSOR FRMR-RELATED"/>
    <property type="match status" value="1"/>
</dbReference>
<proteinExistence type="predicted"/>
<dbReference type="InterPro" id="IPR003735">
    <property type="entry name" value="Metal_Tscrpt_repr"/>
</dbReference>
<dbReference type="PANTHER" id="PTHR33677:SF5">
    <property type="entry name" value="TRANSCRIPTIONAL REPRESSOR FRMR"/>
    <property type="match status" value="1"/>
</dbReference>
<dbReference type="RefSeq" id="WP_093670551.1">
    <property type="nucleotide sequence ID" value="NZ_FOOY01000005.1"/>
</dbReference>
<reference evidence="2" key="1">
    <citation type="submission" date="2016-10" db="EMBL/GenBank/DDBJ databases">
        <authorList>
            <person name="Varghese N."/>
            <person name="Submissions S."/>
        </authorList>
    </citation>
    <scope>NUCLEOTIDE SEQUENCE [LARGE SCALE GENOMIC DNA]</scope>
    <source>
        <strain evidence="2">ATCC 700379</strain>
    </source>
</reference>
<sequence>MEYTAQMKNRLKRIDGQIRGILNMMEQGENCRSVVTQMTAARTAMDRALGLVIGKNLEACLREQIENGGGSAESIINEAVQMLVKSR</sequence>
<dbReference type="CDD" id="cd10155">
    <property type="entry name" value="BsYrkD-like_DUF156"/>
    <property type="match status" value="1"/>
</dbReference>
<organism evidence="1 2">
    <name type="scientific">Sporolactobacillus nakayamae</name>
    <dbReference type="NCBI Taxonomy" id="269670"/>
    <lineage>
        <taxon>Bacteria</taxon>
        <taxon>Bacillati</taxon>
        <taxon>Bacillota</taxon>
        <taxon>Bacilli</taxon>
        <taxon>Bacillales</taxon>
        <taxon>Sporolactobacillaceae</taxon>
        <taxon>Sporolactobacillus</taxon>
    </lineage>
</organism>
<dbReference type="GO" id="GO:0045892">
    <property type="term" value="P:negative regulation of DNA-templated transcription"/>
    <property type="evidence" value="ECO:0007669"/>
    <property type="project" value="UniProtKB-ARBA"/>
</dbReference>
<dbReference type="Pfam" id="PF02583">
    <property type="entry name" value="Trns_repr_metal"/>
    <property type="match status" value="1"/>
</dbReference>
<evidence type="ECO:0000313" key="2">
    <source>
        <dbReference type="Proteomes" id="UP000198752"/>
    </source>
</evidence>
<protein>
    <submittedName>
        <fullName evidence="1">DNA-binding transcriptional regulator, FrmR family</fullName>
    </submittedName>
</protein>
<dbReference type="EMBL" id="FOOY01000005">
    <property type="protein sequence ID" value="SFG18367.1"/>
    <property type="molecule type" value="Genomic_DNA"/>
</dbReference>
<dbReference type="STRING" id="269670.SAMN02982927_00941"/>
<dbReference type="GO" id="GO:0046872">
    <property type="term" value="F:metal ion binding"/>
    <property type="evidence" value="ECO:0007669"/>
    <property type="project" value="InterPro"/>
</dbReference>
<dbReference type="GO" id="GO:0003677">
    <property type="term" value="F:DNA binding"/>
    <property type="evidence" value="ECO:0007669"/>
    <property type="project" value="UniProtKB-KW"/>
</dbReference>
<dbReference type="Proteomes" id="UP000198752">
    <property type="component" value="Unassembled WGS sequence"/>
</dbReference>
<dbReference type="OrthoDB" id="9798732at2"/>
<keyword evidence="1" id="KW-0238">DNA-binding</keyword>
<dbReference type="AlphaFoldDB" id="A0A1I2PWI7"/>
<dbReference type="Gene3D" id="1.20.58.1000">
    <property type="entry name" value="Metal-sensitive repressor, helix protomer"/>
    <property type="match status" value="1"/>
</dbReference>
<dbReference type="InterPro" id="IPR038390">
    <property type="entry name" value="Metal_Tscrpt_repr_sf"/>
</dbReference>
<accession>A0A1I2PWI7</accession>
<gene>
    <name evidence="1" type="ORF">SAMN02982927_00941</name>
</gene>
<evidence type="ECO:0000313" key="1">
    <source>
        <dbReference type="EMBL" id="SFG18367.1"/>
    </source>
</evidence>
<keyword evidence="2" id="KW-1185">Reference proteome</keyword>